<evidence type="ECO:0000313" key="5">
    <source>
        <dbReference type="Proteomes" id="UP000092839"/>
    </source>
</evidence>
<feature type="domain" description="DUF4236" evidence="3">
    <location>
        <begin position="3"/>
        <end position="57"/>
    </location>
</feature>
<dbReference type="RefSeq" id="WP_065727383.1">
    <property type="nucleotide sequence ID" value="NZ_CP016428.1"/>
</dbReference>
<reference evidence="4 5" key="1">
    <citation type="submission" date="2016-07" db="EMBL/GenBank/DDBJ databases">
        <title>Complete genome sequence of Bradyrhizobium icense LMTR 13T, a potential inoculant strain isolated from lima bean (Phaseolus lunatus) in Peru.</title>
        <authorList>
            <person name="Ormeno-Orrillo E."/>
            <person name="Duran D."/>
            <person name="Rogel M.A."/>
            <person name="Rey L."/>
            <person name="Imperial J."/>
            <person name="Ruiz-Argueso T."/>
            <person name="Martinez-Romero E."/>
        </authorList>
    </citation>
    <scope>NUCLEOTIDE SEQUENCE [LARGE SCALE GENOMIC DNA]</scope>
    <source>
        <strain evidence="4 5">LMTR 13</strain>
    </source>
</reference>
<feature type="compositionally biased region" description="Polar residues" evidence="1">
    <location>
        <begin position="115"/>
        <end position="127"/>
    </location>
</feature>
<keyword evidence="5" id="KW-1185">Reference proteome</keyword>
<keyword evidence="2" id="KW-1133">Transmembrane helix</keyword>
<dbReference type="AlphaFoldDB" id="A0A1B1UBE0"/>
<dbReference type="KEGG" id="bic:LMTR13_07770"/>
<dbReference type="OrthoDB" id="9806903at2"/>
<evidence type="ECO:0000256" key="1">
    <source>
        <dbReference type="SAM" id="MobiDB-lite"/>
    </source>
</evidence>
<feature type="transmembrane region" description="Helical" evidence="2">
    <location>
        <begin position="79"/>
        <end position="98"/>
    </location>
</feature>
<keyword evidence="2" id="KW-0472">Membrane</keyword>
<accession>A0A1B1UBE0</accession>
<protein>
    <recommendedName>
        <fullName evidence="3">DUF4236 domain-containing protein</fullName>
    </recommendedName>
</protein>
<evidence type="ECO:0000313" key="4">
    <source>
        <dbReference type="EMBL" id="ANW00097.1"/>
    </source>
</evidence>
<dbReference type="STRING" id="1274631.LMTR13_07770"/>
<dbReference type="InterPro" id="IPR025330">
    <property type="entry name" value="DUF4236"/>
</dbReference>
<evidence type="ECO:0000259" key="3">
    <source>
        <dbReference type="Pfam" id="PF14020"/>
    </source>
</evidence>
<sequence length="160" mass="16934">MGLRFRKSIKLIPGVRLNIGLRRSSLSFGGKGFTYNVGSSGPSRLTVGFPGSGLSYSKTVQPQAPAALITHPLPTRRRYSATPFVIIAFVLGLIYIVSRPEPVPGGSSLPATPAGETTGSLAQSFPDQYSAIEGPVPLPRPRPKMRTDTVGPPLQLAPPQ</sequence>
<dbReference type="Pfam" id="PF14020">
    <property type="entry name" value="DUF4236"/>
    <property type="match status" value="1"/>
</dbReference>
<proteinExistence type="predicted"/>
<name>A0A1B1UBE0_9BRAD</name>
<dbReference type="EMBL" id="CP016428">
    <property type="protein sequence ID" value="ANW00097.1"/>
    <property type="molecule type" value="Genomic_DNA"/>
</dbReference>
<keyword evidence="2" id="KW-0812">Transmembrane</keyword>
<dbReference type="Proteomes" id="UP000092839">
    <property type="component" value="Chromosome"/>
</dbReference>
<organism evidence="4 5">
    <name type="scientific">Bradyrhizobium icense</name>
    <dbReference type="NCBI Taxonomy" id="1274631"/>
    <lineage>
        <taxon>Bacteria</taxon>
        <taxon>Pseudomonadati</taxon>
        <taxon>Pseudomonadota</taxon>
        <taxon>Alphaproteobacteria</taxon>
        <taxon>Hyphomicrobiales</taxon>
        <taxon>Nitrobacteraceae</taxon>
        <taxon>Bradyrhizobium</taxon>
    </lineage>
</organism>
<gene>
    <name evidence="4" type="ORF">LMTR13_07770</name>
</gene>
<evidence type="ECO:0000256" key="2">
    <source>
        <dbReference type="SAM" id="Phobius"/>
    </source>
</evidence>
<feature type="region of interest" description="Disordered" evidence="1">
    <location>
        <begin position="105"/>
        <end position="160"/>
    </location>
</feature>